<gene>
    <name evidence="7" type="ORF">B5J99_08170</name>
</gene>
<dbReference type="PROSITE" id="PS00187">
    <property type="entry name" value="TPP_ENZYMES"/>
    <property type="match status" value="1"/>
</dbReference>
<comment type="similarity">
    <text evidence="1 3">Belongs to the TPP enzyme family.</text>
</comment>
<proteinExistence type="inferred from homology"/>
<feature type="domain" description="Thiamine pyrophosphate enzyme TPP-binding" evidence="5">
    <location>
        <begin position="377"/>
        <end position="515"/>
    </location>
</feature>
<evidence type="ECO:0000313" key="8">
    <source>
        <dbReference type="Proteomes" id="UP000258016"/>
    </source>
</evidence>
<dbReference type="Gene3D" id="3.40.50.1220">
    <property type="entry name" value="TPP-binding domain"/>
    <property type="match status" value="1"/>
</dbReference>
<dbReference type="Pfam" id="PF02775">
    <property type="entry name" value="TPP_enzyme_C"/>
    <property type="match status" value="1"/>
</dbReference>
<keyword evidence="8" id="KW-1185">Reference proteome</keyword>
<evidence type="ECO:0000256" key="2">
    <source>
        <dbReference type="ARBA" id="ARBA00023052"/>
    </source>
</evidence>
<dbReference type="InterPro" id="IPR000399">
    <property type="entry name" value="TPP-bd_CS"/>
</dbReference>
<evidence type="ECO:0000259" key="4">
    <source>
        <dbReference type="Pfam" id="PF00205"/>
    </source>
</evidence>
<dbReference type="Pfam" id="PF00205">
    <property type="entry name" value="TPP_enzyme_M"/>
    <property type="match status" value="1"/>
</dbReference>
<dbReference type="RefSeq" id="WP_117352118.1">
    <property type="nucleotide sequence ID" value="NZ_CP020083.1"/>
</dbReference>
<dbReference type="PANTHER" id="PTHR18968:SF133">
    <property type="entry name" value="BENZOYLFORMATE DECARBOXYLASE"/>
    <property type="match status" value="1"/>
</dbReference>
<evidence type="ECO:0000259" key="6">
    <source>
        <dbReference type="Pfam" id="PF02776"/>
    </source>
</evidence>
<organism evidence="7 8">
    <name type="scientific">Blastomonas fulva</name>
    <dbReference type="NCBI Taxonomy" id="1550728"/>
    <lineage>
        <taxon>Bacteria</taxon>
        <taxon>Pseudomonadati</taxon>
        <taxon>Pseudomonadota</taxon>
        <taxon>Alphaproteobacteria</taxon>
        <taxon>Sphingomonadales</taxon>
        <taxon>Sphingomonadaceae</taxon>
        <taxon>Blastomonas</taxon>
    </lineage>
</organism>
<evidence type="ECO:0000259" key="5">
    <source>
        <dbReference type="Pfam" id="PF02775"/>
    </source>
</evidence>
<evidence type="ECO:0000256" key="3">
    <source>
        <dbReference type="RuleBase" id="RU362132"/>
    </source>
</evidence>
<dbReference type="Gene3D" id="3.40.50.970">
    <property type="match status" value="2"/>
</dbReference>
<dbReference type="InterPro" id="IPR029035">
    <property type="entry name" value="DHS-like_NAD/FAD-binding_dom"/>
</dbReference>
<protein>
    <submittedName>
        <fullName evidence="7">Benzoylformate decarboxylase</fullName>
    </submittedName>
</protein>
<dbReference type="GeneID" id="303485542"/>
<sequence length="518" mass="54950">MTTVREATIALLRALDMQTIFGNPGSTELPLFRDFPDDFRYVLGLQESIVVAMADGYAQATRNAALVNLHSSAGTGHALGNLFTAFKNQTPLVITAGQQARSILSCEPFLFAERATEFPRPFVKWACEPACAQDVPAAIARAYYVAMEPPCGPTFVSIPVDDWDRPCEPIRARRVSAINPGDPAALTDAADALAIADRPVIVVGAGVARDQAWDEVIALAERHNAPVWVAPMSARNSFPEDHRLFAGFLDAGREKIVARLQGYDLILVLGGPLSLYHVEGFGPHVPEGARVIQIVDNPAQAAWAPDGMAVVANTRLAILSLLAGPLPMERAAPPLRQPAQVLQGMEFSDSFVMQQIARLRPRGAIVVEEAPSSRGPMHDHLPMLERDTFYTCASGGLGHGLPAAVGVALARPSEKVIAVLGDGSSMYAIQGLWSAVQLGLSISFIIINNGGYAALASFGRIFGLDKTVGTQLPDIDFCALAEGQGLSAVRVTDANGLDAALAASFSARGSTLVEVVVS</sequence>
<dbReference type="PANTHER" id="PTHR18968">
    <property type="entry name" value="THIAMINE PYROPHOSPHATE ENZYMES"/>
    <property type="match status" value="1"/>
</dbReference>
<name>A0ABM6M694_9SPHN</name>
<dbReference type="SUPFAM" id="SSF52518">
    <property type="entry name" value="Thiamin diphosphate-binding fold (THDP-binding)"/>
    <property type="match status" value="2"/>
</dbReference>
<dbReference type="NCBIfam" id="NF005485">
    <property type="entry name" value="PRK07092.1"/>
    <property type="match status" value="1"/>
</dbReference>
<dbReference type="SUPFAM" id="SSF52467">
    <property type="entry name" value="DHS-like NAD/FAD-binding domain"/>
    <property type="match status" value="1"/>
</dbReference>
<dbReference type="CDD" id="cd02002">
    <property type="entry name" value="TPP_BFDC"/>
    <property type="match status" value="1"/>
</dbReference>
<feature type="domain" description="Thiamine pyrophosphate enzyme central" evidence="4">
    <location>
        <begin position="187"/>
        <end position="317"/>
    </location>
</feature>
<dbReference type="InterPro" id="IPR011766">
    <property type="entry name" value="TPP_enzyme_TPP-bd"/>
</dbReference>
<evidence type="ECO:0000256" key="1">
    <source>
        <dbReference type="ARBA" id="ARBA00007812"/>
    </source>
</evidence>
<keyword evidence="2 3" id="KW-0786">Thiamine pyrophosphate</keyword>
<feature type="domain" description="Thiamine pyrophosphate enzyme N-terminal TPP-binding" evidence="6">
    <location>
        <begin position="3"/>
        <end position="104"/>
    </location>
</feature>
<dbReference type="Pfam" id="PF02776">
    <property type="entry name" value="TPP_enzyme_N"/>
    <property type="match status" value="1"/>
</dbReference>
<dbReference type="CDD" id="cd07035">
    <property type="entry name" value="TPP_PYR_POX_like"/>
    <property type="match status" value="1"/>
</dbReference>
<dbReference type="Proteomes" id="UP000258016">
    <property type="component" value="Chromosome"/>
</dbReference>
<reference evidence="7 8" key="1">
    <citation type="submission" date="2017-03" db="EMBL/GenBank/DDBJ databases">
        <title>Complete genome sequence of Blastomonas fulva degrading microcsystin LR.</title>
        <authorList>
            <person name="Lee H.-g."/>
            <person name="Jin L."/>
            <person name="oh H.-M."/>
        </authorList>
    </citation>
    <scope>NUCLEOTIDE SEQUENCE [LARGE SCALE GENOMIC DNA]</scope>
    <source>
        <strain evidence="7 8">T2</strain>
    </source>
</reference>
<dbReference type="InterPro" id="IPR012001">
    <property type="entry name" value="Thiamin_PyroP_enz_TPP-bd_dom"/>
</dbReference>
<evidence type="ECO:0000313" key="7">
    <source>
        <dbReference type="EMBL" id="ASR51439.1"/>
    </source>
</evidence>
<dbReference type="InterPro" id="IPR045229">
    <property type="entry name" value="TPP_enz"/>
</dbReference>
<accession>A0ABM6M694</accession>
<dbReference type="InterPro" id="IPR012000">
    <property type="entry name" value="Thiamin_PyroP_enz_cen_dom"/>
</dbReference>
<dbReference type="EMBL" id="CP020083">
    <property type="protein sequence ID" value="ASR51439.1"/>
    <property type="molecule type" value="Genomic_DNA"/>
</dbReference>
<dbReference type="InterPro" id="IPR029061">
    <property type="entry name" value="THDP-binding"/>
</dbReference>